<feature type="transmembrane region" description="Helical" evidence="4">
    <location>
        <begin position="264"/>
        <end position="285"/>
    </location>
</feature>
<proteinExistence type="predicted"/>
<dbReference type="STRING" id="1797197.A2Y75_09750"/>
<dbReference type="GO" id="GO:0005886">
    <property type="term" value="C:plasma membrane"/>
    <property type="evidence" value="ECO:0007669"/>
    <property type="project" value="TreeGrafter"/>
</dbReference>
<keyword evidence="4" id="KW-1133">Transmembrane helix</keyword>
<keyword evidence="2" id="KW-0547">Nucleotide-binding</keyword>
<dbReference type="PANTHER" id="PTHR24220">
    <property type="entry name" value="IMPORT ATP-BINDING PROTEIN"/>
    <property type="match status" value="1"/>
</dbReference>
<dbReference type="InterPro" id="IPR015854">
    <property type="entry name" value="ABC_transpr_LolD-like"/>
</dbReference>
<gene>
    <name evidence="6" type="ORF">A2Y75_09750</name>
</gene>
<comment type="caution">
    <text evidence="6">The sequence shown here is derived from an EMBL/GenBank/DDBJ whole genome shotgun (WGS) entry which is preliminary data.</text>
</comment>
<keyword evidence="1" id="KW-0813">Transport</keyword>
<evidence type="ECO:0000313" key="6">
    <source>
        <dbReference type="EMBL" id="OFW55394.1"/>
    </source>
</evidence>
<dbReference type="GO" id="GO:0016887">
    <property type="term" value="F:ATP hydrolysis activity"/>
    <property type="evidence" value="ECO:0007669"/>
    <property type="project" value="InterPro"/>
</dbReference>
<evidence type="ECO:0000256" key="2">
    <source>
        <dbReference type="ARBA" id="ARBA00022741"/>
    </source>
</evidence>
<accession>A0A1F2WEY0</accession>
<feature type="transmembrane region" description="Helical" evidence="4">
    <location>
        <begin position="317"/>
        <end position="343"/>
    </location>
</feature>
<organism evidence="6 7">
    <name type="scientific">Candidatus Solincola sediminis</name>
    <dbReference type="NCBI Taxonomy" id="1797199"/>
    <lineage>
        <taxon>Bacteria</taxon>
        <taxon>Bacillati</taxon>
        <taxon>Actinomycetota</taxon>
        <taxon>Candidatus Geothermincolia</taxon>
        <taxon>Candidatus Geothermincolales</taxon>
        <taxon>Candidatus Geothermincolaceae</taxon>
        <taxon>Candidatus Solincola</taxon>
    </lineage>
</organism>
<name>A0A1F2WEY0_9ACTN</name>
<evidence type="ECO:0000313" key="7">
    <source>
        <dbReference type="Proteomes" id="UP000177876"/>
    </source>
</evidence>
<dbReference type="SUPFAM" id="SSF52540">
    <property type="entry name" value="P-loop containing nucleoside triphosphate hydrolases"/>
    <property type="match status" value="1"/>
</dbReference>
<dbReference type="PANTHER" id="PTHR24220:SF86">
    <property type="entry name" value="ABC TRANSPORTER ABCH.1"/>
    <property type="match status" value="1"/>
</dbReference>
<dbReference type="GO" id="GO:0005524">
    <property type="term" value="F:ATP binding"/>
    <property type="evidence" value="ECO:0007669"/>
    <property type="project" value="UniProtKB-KW"/>
</dbReference>
<feature type="transmembrane region" description="Helical" evidence="4">
    <location>
        <begin position="350"/>
        <end position="370"/>
    </location>
</feature>
<dbReference type="Pfam" id="PF00005">
    <property type="entry name" value="ABC_tran"/>
    <property type="match status" value="1"/>
</dbReference>
<dbReference type="InterPro" id="IPR027417">
    <property type="entry name" value="P-loop_NTPase"/>
</dbReference>
<keyword evidence="4" id="KW-0812">Transmembrane</keyword>
<dbReference type="InterPro" id="IPR017911">
    <property type="entry name" value="MacB-like_ATP-bd"/>
</dbReference>
<dbReference type="FunFam" id="3.40.50.300:FF:000032">
    <property type="entry name" value="Export ABC transporter ATP-binding protein"/>
    <property type="match status" value="1"/>
</dbReference>
<dbReference type="CDD" id="cd03255">
    <property type="entry name" value="ABC_MJ0796_LolCDE_FtsE"/>
    <property type="match status" value="1"/>
</dbReference>
<sequence length="414" mass="44685">MNEIVRVEQAVKKYHRGAEEVRAVDGVTLEIPQGDFLAVVGRSGSGKTTLLNLMGCVDRPSSGAVTVHGLETGQLSERALATIRSTTIGFVFQHFFLMPTLTAVENVMVPGRFCAKRNGDLRSRAMELLDMVDLGDRANHLPHELSGGEMQRVALARALINEPAILLADEPTGNLDTKSAGQIAAIFEELNRGGLTIVVVTHSAELTGNAARIIHLSDGKIVDEQRLRPLPVSERVQAGEPDEKAAVPEYMPSSLKKRRWGSPAVATLMVLLGAWISASAFLPFIGKFSGYQLVDRGLLSVRFYKENNLTRVYTGEAAVILTGLWPLVLGLLLVAAAVLFLLNFQRISRWSAIVIGSSCALISGINVYMIGNRLGPNVSVEYGVWILFAAGITTLVLGVLLVLAKGVRNKKEPG</sequence>
<keyword evidence="3" id="KW-0067">ATP-binding</keyword>
<dbReference type="InterPro" id="IPR003593">
    <property type="entry name" value="AAA+_ATPase"/>
</dbReference>
<dbReference type="PROSITE" id="PS00211">
    <property type="entry name" value="ABC_TRANSPORTER_1"/>
    <property type="match status" value="1"/>
</dbReference>
<dbReference type="Proteomes" id="UP000177876">
    <property type="component" value="Unassembled WGS sequence"/>
</dbReference>
<dbReference type="PROSITE" id="PS50893">
    <property type="entry name" value="ABC_TRANSPORTER_2"/>
    <property type="match status" value="1"/>
</dbReference>
<dbReference type="InterPro" id="IPR017871">
    <property type="entry name" value="ABC_transporter-like_CS"/>
</dbReference>
<evidence type="ECO:0000256" key="1">
    <source>
        <dbReference type="ARBA" id="ARBA00022448"/>
    </source>
</evidence>
<dbReference type="AlphaFoldDB" id="A0A1F2WEY0"/>
<keyword evidence="4" id="KW-0472">Membrane</keyword>
<dbReference type="EMBL" id="MELK01000054">
    <property type="protein sequence ID" value="OFW55394.1"/>
    <property type="molecule type" value="Genomic_DNA"/>
</dbReference>
<dbReference type="SMART" id="SM00382">
    <property type="entry name" value="AAA"/>
    <property type="match status" value="1"/>
</dbReference>
<dbReference type="GO" id="GO:0022857">
    <property type="term" value="F:transmembrane transporter activity"/>
    <property type="evidence" value="ECO:0007669"/>
    <property type="project" value="TreeGrafter"/>
</dbReference>
<feature type="domain" description="ABC transporter" evidence="5">
    <location>
        <begin position="5"/>
        <end position="243"/>
    </location>
</feature>
<feature type="transmembrane region" description="Helical" evidence="4">
    <location>
        <begin position="382"/>
        <end position="404"/>
    </location>
</feature>
<dbReference type="GO" id="GO:0098796">
    <property type="term" value="C:membrane protein complex"/>
    <property type="evidence" value="ECO:0007669"/>
    <property type="project" value="UniProtKB-ARBA"/>
</dbReference>
<protein>
    <recommendedName>
        <fullName evidence="5">ABC transporter domain-containing protein</fullName>
    </recommendedName>
</protein>
<dbReference type="InterPro" id="IPR003439">
    <property type="entry name" value="ABC_transporter-like_ATP-bd"/>
</dbReference>
<reference evidence="6 7" key="1">
    <citation type="journal article" date="2016" name="Nat. Commun.">
        <title>Thousands of microbial genomes shed light on interconnected biogeochemical processes in an aquifer system.</title>
        <authorList>
            <person name="Anantharaman K."/>
            <person name="Brown C.T."/>
            <person name="Hug L.A."/>
            <person name="Sharon I."/>
            <person name="Castelle C.J."/>
            <person name="Probst A.J."/>
            <person name="Thomas B.C."/>
            <person name="Singh A."/>
            <person name="Wilkins M.J."/>
            <person name="Karaoz U."/>
            <person name="Brodie E.L."/>
            <person name="Williams K.H."/>
            <person name="Hubbard S.S."/>
            <person name="Banfield J.F."/>
        </authorList>
    </citation>
    <scope>NUCLEOTIDE SEQUENCE [LARGE SCALE GENOMIC DNA]</scope>
</reference>
<dbReference type="Gene3D" id="3.40.50.300">
    <property type="entry name" value="P-loop containing nucleotide triphosphate hydrolases"/>
    <property type="match status" value="1"/>
</dbReference>
<evidence type="ECO:0000259" key="5">
    <source>
        <dbReference type="PROSITE" id="PS50893"/>
    </source>
</evidence>
<evidence type="ECO:0000256" key="3">
    <source>
        <dbReference type="ARBA" id="ARBA00022840"/>
    </source>
</evidence>
<evidence type="ECO:0000256" key="4">
    <source>
        <dbReference type="SAM" id="Phobius"/>
    </source>
</evidence>